<dbReference type="EMBL" id="QICB01000001">
    <property type="protein sequence ID" value="RNL21478.1"/>
    <property type="molecule type" value="Genomic_DNA"/>
</dbReference>
<dbReference type="InterPro" id="IPR036166">
    <property type="entry name" value="YxeA-like_sf"/>
</dbReference>
<protein>
    <recommendedName>
        <fullName evidence="3">YxeA family protein</fullName>
    </recommendedName>
</protein>
<proteinExistence type="predicted"/>
<evidence type="ECO:0000313" key="2">
    <source>
        <dbReference type="Proteomes" id="UP000267368"/>
    </source>
</evidence>
<dbReference type="AlphaFoldDB" id="A0A3N0AIX2"/>
<gene>
    <name evidence="1" type="ORF">DMP07_01125</name>
</gene>
<keyword evidence="2" id="KW-1185">Reference proteome</keyword>
<dbReference type="OrthoDB" id="9930982at2"/>
<reference evidence="2" key="1">
    <citation type="submission" date="2018-05" db="EMBL/GenBank/DDBJ databases">
        <title>Genome Sequencing of selected type strains of the family Eggerthellaceae.</title>
        <authorList>
            <person name="Danylec N."/>
            <person name="Stoll D.A."/>
            <person name="Doetsch A."/>
            <person name="Huch M."/>
        </authorList>
    </citation>
    <scope>NUCLEOTIDE SEQUENCE [LARGE SCALE GENOMIC DNA]</scope>
    <source>
        <strain evidence="2">DSM 17537</strain>
    </source>
</reference>
<comment type="caution">
    <text evidence="1">The sequence shown here is derived from an EMBL/GenBank/DDBJ whole genome shotgun (WGS) entry which is preliminary data.</text>
</comment>
<sequence>MIRGKTAAAIAVAAAIVAVCVAGSAWIVQSRDAWLVKSVVDRIAPWSAPAVLYAETPDAQSYFQVYDDATGAYENYVYEVQAHDAEGNERRVVLVSFGTMLDETEPFLAMVAKGSSIQTWEYAESLECLPVSDSAGGA</sequence>
<dbReference type="Proteomes" id="UP000267368">
    <property type="component" value="Unassembled WGS sequence"/>
</dbReference>
<evidence type="ECO:0000313" key="1">
    <source>
        <dbReference type="EMBL" id="RNL21478.1"/>
    </source>
</evidence>
<dbReference type="RefSeq" id="WP_123197320.1">
    <property type="nucleotide sequence ID" value="NZ_QICB01000001.1"/>
</dbReference>
<name>A0A3N0AIX2_9ACTN</name>
<evidence type="ECO:0008006" key="3">
    <source>
        <dbReference type="Google" id="ProtNLM"/>
    </source>
</evidence>
<organism evidence="1 2">
    <name type="scientific">Slackia faecicanis</name>
    <dbReference type="NCBI Taxonomy" id="255723"/>
    <lineage>
        <taxon>Bacteria</taxon>
        <taxon>Bacillati</taxon>
        <taxon>Actinomycetota</taxon>
        <taxon>Coriobacteriia</taxon>
        <taxon>Eggerthellales</taxon>
        <taxon>Eggerthellaceae</taxon>
        <taxon>Slackia</taxon>
    </lineage>
</organism>
<dbReference type="SUPFAM" id="SSF159121">
    <property type="entry name" value="BC4932-like"/>
    <property type="match status" value="1"/>
</dbReference>
<accession>A0A3N0AIX2</accession>